<dbReference type="PANTHER" id="PTHR31084:SF3">
    <property type="entry name" value="ALPHA-FUCOSIDASE A"/>
    <property type="match status" value="1"/>
</dbReference>
<comment type="caution">
    <text evidence="5">The sequence shown here is derived from an EMBL/GenBank/DDBJ whole genome shotgun (WGS) entry which is preliminary data.</text>
</comment>
<gene>
    <name evidence="5" type="ORF">DTL70_14150</name>
</gene>
<dbReference type="Pfam" id="PF14498">
    <property type="entry name" value="Glyco_hyd_65N_2"/>
    <property type="match status" value="2"/>
</dbReference>
<feature type="domain" description="Alpha fucosidase A-like C-terminal" evidence="3">
    <location>
        <begin position="748"/>
        <end position="809"/>
    </location>
</feature>
<dbReference type="InterPro" id="IPR008928">
    <property type="entry name" value="6-hairpin_glycosidase_sf"/>
</dbReference>
<dbReference type="GO" id="GO:0005975">
    <property type="term" value="P:carbohydrate metabolic process"/>
    <property type="evidence" value="ECO:0007669"/>
    <property type="project" value="InterPro"/>
</dbReference>
<evidence type="ECO:0000313" key="5">
    <source>
        <dbReference type="EMBL" id="RCG23152.1"/>
    </source>
</evidence>
<sequence length="826" mass="88684">MPPHTSAGHSSGHSDSSDPSRPSVPSPSSDPSPGTGTSRRALLRTAAALGAAFTLSSLPQFSRPAYAADRPPSPALVPGEEAVALWYGTPGDESSIMEQGLPVGNGRLGALTTQNASHDALYLADVTLWSGGANDTLGPDGQFPYEPDTFGSFGQLARLYLDIPGHTASAVSDYRRTLDLSNGLAVTTYTVGTASYRREVYASHPDDVLVIRLTQTGGSCTGELSLAGTRDEETSADAGAAETWFTAALANGLGYAALLKAVGAGGTVSASGNRVTFEDCSEVNLVVSAGTNYAPDASAGFKDASLDPLRVARAKAASAAATPGRRLLATHVADHQRLQQAMSVDLGPSTDEQRGMDTAARLAAAAGTDAAPDPELEAAYLQFGRYLMICGSRDSLPVNLQGPWIDRNDPAWMSDYHSDINVQMNYWLPDRAGLSACFDAFTDYCLAQQPVWEKTTQKHFQDPRNTFRNTSEKLAGWTLAFSTNIFGGNGWRWHPAGNAWLCNSLYEHYQYTGDTKHLEKIYPLLKGACEFWEARLVEVTVADPGTGRERRVLVDDHDWSPEHGPQNARGITYAQELLWQLFGNYGAAADELGRDAAFARTVAGLRSRLHLPGVSSTTGWLKEWMSEENLGEKEHRHLSPLVGLFPGDRITVEDSPAELLDGVRKLLTARGMESYGWACAWRAMCWARLGDAEKAYRLVRTVMRPSVDHGNGSGINMFDMYRLSGSASVFQIDANFGTPVAMIEMLAQSRPGHVELLPALPDAWAEAGRVTGIGLRGGLRLDLAWARGAFTEATLHGAAGARVTVVAEGRRREVTLPDGGVVTLRP</sequence>
<dbReference type="Gene3D" id="2.60.40.1180">
    <property type="entry name" value="Golgi alpha-mannosidase II"/>
    <property type="match status" value="1"/>
</dbReference>
<evidence type="ECO:0000313" key="6">
    <source>
        <dbReference type="Proteomes" id="UP000252914"/>
    </source>
</evidence>
<keyword evidence="6" id="KW-1185">Reference proteome</keyword>
<dbReference type="Pfam" id="PF22124">
    <property type="entry name" value="Glyco_hydro_95_cat"/>
    <property type="match status" value="1"/>
</dbReference>
<dbReference type="InterPro" id="IPR049053">
    <property type="entry name" value="AFCA-like_C"/>
</dbReference>
<dbReference type="GO" id="GO:0004560">
    <property type="term" value="F:alpha-L-fucosidase activity"/>
    <property type="evidence" value="ECO:0007669"/>
    <property type="project" value="InterPro"/>
</dbReference>
<reference evidence="5 6" key="1">
    <citation type="submission" date="2018-06" db="EMBL/GenBank/DDBJ databases">
        <title>Streptomyces reniochalinae sp. nov. and Streptomyces diacarnus sp. nov. from marine sponges.</title>
        <authorList>
            <person name="Li L."/>
        </authorList>
    </citation>
    <scope>NUCLEOTIDE SEQUENCE [LARGE SCALE GENOMIC DNA]</scope>
    <source>
        <strain evidence="5 6">LHW51701</strain>
    </source>
</reference>
<feature type="domain" description="Glycosyl hydrolase family 95 N-terminal" evidence="2">
    <location>
        <begin position="85"/>
        <end position="136"/>
    </location>
</feature>
<dbReference type="Gene3D" id="1.50.10.10">
    <property type="match status" value="1"/>
</dbReference>
<keyword evidence="5" id="KW-0378">Hydrolase</keyword>
<feature type="compositionally biased region" description="Low complexity" evidence="1">
    <location>
        <begin position="1"/>
        <end position="21"/>
    </location>
</feature>
<protein>
    <submittedName>
        <fullName evidence="5">Glycoside hydrolase family 95 protein</fullName>
    </submittedName>
</protein>
<evidence type="ECO:0000259" key="4">
    <source>
        <dbReference type="Pfam" id="PF22124"/>
    </source>
</evidence>
<dbReference type="PIRSF" id="PIRSF007663">
    <property type="entry name" value="UCP007663"/>
    <property type="match status" value="1"/>
</dbReference>
<dbReference type="Pfam" id="PF21307">
    <property type="entry name" value="Glyco_hydro_95_C"/>
    <property type="match status" value="1"/>
</dbReference>
<accession>A0A367EZU2</accession>
<dbReference type="Gene3D" id="2.70.98.50">
    <property type="entry name" value="putative glycoside hydrolase family protein from bacillus halodurans"/>
    <property type="match status" value="1"/>
</dbReference>
<dbReference type="InterPro" id="IPR013780">
    <property type="entry name" value="Glyco_hydro_b"/>
</dbReference>
<feature type="compositionally biased region" description="Low complexity" evidence="1">
    <location>
        <begin position="31"/>
        <end position="40"/>
    </location>
</feature>
<feature type="domain" description="Glycosyl hydrolase family 95 catalytic" evidence="4">
    <location>
        <begin position="326"/>
        <end position="746"/>
    </location>
</feature>
<feature type="region of interest" description="Disordered" evidence="1">
    <location>
        <begin position="1"/>
        <end position="40"/>
    </location>
</feature>
<dbReference type="InterPro" id="IPR016518">
    <property type="entry name" value="Alpha-L-fucosidase"/>
</dbReference>
<dbReference type="InterPro" id="IPR054363">
    <property type="entry name" value="GH95_cat"/>
</dbReference>
<dbReference type="InterPro" id="IPR027414">
    <property type="entry name" value="GH95_N_dom"/>
</dbReference>
<dbReference type="InterPro" id="IPR006311">
    <property type="entry name" value="TAT_signal"/>
</dbReference>
<dbReference type="Proteomes" id="UP000252914">
    <property type="component" value="Unassembled WGS sequence"/>
</dbReference>
<dbReference type="InterPro" id="IPR012341">
    <property type="entry name" value="6hp_glycosidase-like_sf"/>
</dbReference>
<feature type="domain" description="Glycosyl hydrolase family 95 N-terminal" evidence="2">
    <location>
        <begin position="152"/>
        <end position="294"/>
    </location>
</feature>
<evidence type="ECO:0000259" key="3">
    <source>
        <dbReference type="Pfam" id="PF21307"/>
    </source>
</evidence>
<dbReference type="AlphaFoldDB" id="A0A367EZU2"/>
<name>A0A367EZU2_9ACTN</name>
<evidence type="ECO:0000259" key="2">
    <source>
        <dbReference type="Pfam" id="PF14498"/>
    </source>
</evidence>
<dbReference type="SUPFAM" id="SSF48208">
    <property type="entry name" value="Six-hairpin glycosidases"/>
    <property type="match status" value="1"/>
</dbReference>
<dbReference type="PANTHER" id="PTHR31084">
    <property type="entry name" value="ALPHA-L-FUCOSIDASE 2"/>
    <property type="match status" value="1"/>
</dbReference>
<proteinExistence type="predicted"/>
<evidence type="ECO:0000256" key="1">
    <source>
        <dbReference type="SAM" id="MobiDB-lite"/>
    </source>
</evidence>
<dbReference type="EMBL" id="QOIN01000043">
    <property type="protein sequence ID" value="RCG23152.1"/>
    <property type="molecule type" value="Genomic_DNA"/>
</dbReference>
<dbReference type="PROSITE" id="PS51318">
    <property type="entry name" value="TAT"/>
    <property type="match status" value="1"/>
</dbReference>
<organism evidence="5 6">
    <name type="scientific">Streptomyces diacarni</name>
    <dbReference type="NCBI Taxonomy" id="2800381"/>
    <lineage>
        <taxon>Bacteria</taxon>
        <taxon>Bacillati</taxon>
        <taxon>Actinomycetota</taxon>
        <taxon>Actinomycetes</taxon>
        <taxon>Kitasatosporales</taxon>
        <taxon>Streptomycetaceae</taxon>
        <taxon>Streptomyces</taxon>
    </lineage>
</organism>